<dbReference type="SUPFAM" id="SSF52540">
    <property type="entry name" value="P-loop containing nucleoside triphosphate hydrolases"/>
    <property type="match status" value="1"/>
</dbReference>
<dbReference type="GO" id="GO:0005524">
    <property type="term" value="F:ATP binding"/>
    <property type="evidence" value="ECO:0007669"/>
    <property type="project" value="UniProtKB-KW"/>
</dbReference>
<evidence type="ECO:0000259" key="5">
    <source>
        <dbReference type="Pfam" id="PF00580"/>
    </source>
</evidence>
<keyword evidence="3" id="KW-0347">Helicase</keyword>
<evidence type="ECO:0000256" key="4">
    <source>
        <dbReference type="ARBA" id="ARBA00022840"/>
    </source>
</evidence>
<evidence type="ECO:0000313" key="6">
    <source>
        <dbReference type="EMBL" id="SVC66428.1"/>
    </source>
</evidence>
<reference evidence="6" key="1">
    <citation type="submission" date="2018-05" db="EMBL/GenBank/DDBJ databases">
        <authorList>
            <person name="Lanie J.A."/>
            <person name="Ng W.-L."/>
            <person name="Kazmierczak K.M."/>
            <person name="Andrzejewski T.M."/>
            <person name="Davidsen T.M."/>
            <person name="Wayne K.J."/>
            <person name="Tettelin H."/>
            <person name="Glass J.I."/>
            <person name="Rusch D."/>
            <person name="Podicherti R."/>
            <person name="Tsui H.-C.T."/>
            <person name="Winkler M.E."/>
        </authorList>
    </citation>
    <scope>NUCLEOTIDE SEQUENCE</scope>
</reference>
<dbReference type="GO" id="GO:0016787">
    <property type="term" value="F:hydrolase activity"/>
    <property type="evidence" value="ECO:0007669"/>
    <property type="project" value="UniProtKB-KW"/>
</dbReference>
<organism evidence="6">
    <name type="scientific">marine metagenome</name>
    <dbReference type="NCBI Taxonomy" id="408172"/>
    <lineage>
        <taxon>unclassified sequences</taxon>
        <taxon>metagenomes</taxon>
        <taxon>ecological metagenomes</taxon>
    </lineage>
</organism>
<proteinExistence type="predicted"/>
<evidence type="ECO:0000256" key="2">
    <source>
        <dbReference type="ARBA" id="ARBA00022801"/>
    </source>
</evidence>
<dbReference type="AlphaFoldDB" id="A0A382P107"/>
<dbReference type="Gene3D" id="3.40.50.300">
    <property type="entry name" value="P-loop containing nucleotide triphosphate hydrolases"/>
    <property type="match status" value="1"/>
</dbReference>
<sequence>MGVPPGQVLATTFTRKAAGEILERVLLRLAEGASDPAKAQELGKDAHPILTRPEECRGLLSRLLANLHQMNVGTLDAFFVQMARSFFLELGLPP</sequence>
<dbReference type="EMBL" id="UINC01103778">
    <property type="protein sequence ID" value="SVC66428.1"/>
    <property type="molecule type" value="Genomic_DNA"/>
</dbReference>
<dbReference type="InterPro" id="IPR027417">
    <property type="entry name" value="P-loop_NTPase"/>
</dbReference>
<dbReference type="InterPro" id="IPR014016">
    <property type="entry name" value="UvrD-like_ATP-bd"/>
</dbReference>
<keyword evidence="4" id="KW-0067">ATP-binding</keyword>
<evidence type="ECO:0000256" key="3">
    <source>
        <dbReference type="ARBA" id="ARBA00022806"/>
    </source>
</evidence>
<feature type="domain" description="UvrD-like helicase ATP-binding" evidence="5">
    <location>
        <begin position="3"/>
        <end position="90"/>
    </location>
</feature>
<gene>
    <name evidence="6" type="ORF">METZ01_LOCUS319282</name>
</gene>
<accession>A0A382P107</accession>
<protein>
    <recommendedName>
        <fullName evidence="5">UvrD-like helicase ATP-binding domain-containing protein</fullName>
    </recommendedName>
</protein>
<evidence type="ECO:0000256" key="1">
    <source>
        <dbReference type="ARBA" id="ARBA00022741"/>
    </source>
</evidence>
<feature type="non-terminal residue" evidence="6">
    <location>
        <position position="94"/>
    </location>
</feature>
<keyword evidence="1" id="KW-0547">Nucleotide-binding</keyword>
<keyword evidence="2" id="KW-0378">Hydrolase</keyword>
<dbReference type="GO" id="GO:0004386">
    <property type="term" value="F:helicase activity"/>
    <property type="evidence" value="ECO:0007669"/>
    <property type="project" value="UniProtKB-KW"/>
</dbReference>
<dbReference type="Pfam" id="PF00580">
    <property type="entry name" value="UvrD-helicase"/>
    <property type="match status" value="1"/>
</dbReference>
<name>A0A382P107_9ZZZZ</name>